<evidence type="ECO:0000313" key="2">
    <source>
        <dbReference type="EMBL" id="SDP85202.1"/>
    </source>
</evidence>
<protein>
    <submittedName>
        <fullName evidence="2">SnoaL-like domain-containing protein</fullName>
    </submittedName>
</protein>
<dbReference type="AlphaFoldDB" id="A0A1H0W3A2"/>
<name>A0A1H0W3A2_9PSEU</name>
<evidence type="ECO:0000313" key="3">
    <source>
        <dbReference type="Proteomes" id="UP000199691"/>
    </source>
</evidence>
<organism evidence="2 3">
    <name type="scientific">Lentzea jiangxiensis</name>
    <dbReference type="NCBI Taxonomy" id="641025"/>
    <lineage>
        <taxon>Bacteria</taxon>
        <taxon>Bacillati</taxon>
        <taxon>Actinomycetota</taxon>
        <taxon>Actinomycetes</taxon>
        <taxon>Pseudonocardiales</taxon>
        <taxon>Pseudonocardiaceae</taxon>
        <taxon>Lentzea</taxon>
    </lineage>
</organism>
<accession>A0A1H0W3A2</accession>
<keyword evidence="3" id="KW-1185">Reference proteome</keyword>
<dbReference type="OrthoDB" id="981191at2"/>
<evidence type="ECO:0000259" key="1">
    <source>
        <dbReference type="Pfam" id="PF13577"/>
    </source>
</evidence>
<dbReference type="STRING" id="641025.SAMN05421507_1175"/>
<gene>
    <name evidence="2" type="ORF">SAMN05421507_1175</name>
</gene>
<dbReference type="InterPro" id="IPR032710">
    <property type="entry name" value="NTF2-like_dom_sf"/>
</dbReference>
<sequence>MSATDRLEINVLFSKLARLLDEKRWDDAHTVFDRDIAISSPRNGEINGVDEFVAAMRSADKPDELTQHMTTGLLVEFDGDKATASANSVTYFFRAGEAPFRTAGLRLDCVAVRTPAGWRLRESRTTLLWLRES</sequence>
<proteinExistence type="predicted"/>
<dbReference type="Proteomes" id="UP000199691">
    <property type="component" value="Unassembled WGS sequence"/>
</dbReference>
<dbReference type="Pfam" id="PF13577">
    <property type="entry name" value="SnoaL_4"/>
    <property type="match status" value="1"/>
</dbReference>
<dbReference type="RefSeq" id="WP_090102605.1">
    <property type="nucleotide sequence ID" value="NZ_FNIX01000017.1"/>
</dbReference>
<dbReference type="SUPFAM" id="SSF54427">
    <property type="entry name" value="NTF2-like"/>
    <property type="match status" value="1"/>
</dbReference>
<dbReference type="EMBL" id="FNIX01000017">
    <property type="protein sequence ID" value="SDP85202.1"/>
    <property type="molecule type" value="Genomic_DNA"/>
</dbReference>
<dbReference type="InterPro" id="IPR037401">
    <property type="entry name" value="SnoaL-like"/>
</dbReference>
<reference evidence="3" key="1">
    <citation type="submission" date="2016-10" db="EMBL/GenBank/DDBJ databases">
        <authorList>
            <person name="Varghese N."/>
            <person name="Submissions S."/>
        </authorList>
    </citation>
    <scope>NUCLEOTIDE SEQUENCE [LARGE SCALE GENOMIC DNA]</scope>
    <source>
        <strain evidence="3">CGMCC 4.6609</strain>
    </source>
</reference>
<feature type="domain" description="SnoaL-like" evidence="1">
    <location>
        <begin position="2"/>
        <end position="123"/>
    </location>
</feature>
<dbReference type="Gene3D" id="3.10.450.50">
    <property type="match status" value="1"/>
</dbReference>